<dbReference type="RefSeq" id="WP_143017500.1">
    <property type="nucleotide sequence ID" value="NZ_FNFO01000017.1"/>
</dbReference>
<sequence length="435" mass="48059">MKHSSTSALLSGLVVLLPLLQACTDVCESTTTYTVYEPVFTMAADLKTSIGYEAPRDLHEPGKIYRYGDYLLVNELHEGLHIFDNKDPQRPVNLKFLAIPGNVDMALRDGILYADNYVDLVAIDLTDPLAARVTERIPNVFAHNYNWAGTDSTLFISDWQETEQVKLSDCQEAPWNNGQGWREGDGIIVLFGGFANTKAYSSSGAAPQVGVAGSMARFAQYDRYLYTVGPSDMRLYDVSTPTTPVPGPVLNVGFGVETIFAYKDMLYLGSSFGMYIYDNSDPRQPVQLGQYPHVLSCDPVVVQDDYAYVTLRSGSLCGVGAWTDQLMVIDVRKPSNPTLLKTYPMTNPHGLSIDGCNLFICEGTDGLKTFKTTDPEQLELVQHLTGMDAYDVIAYDDLLIMIGKDGLYQYTYTDFCQQTAALQPLSVIPVKRPAS</sequence>
<dbReference type="SUPFAM" id="SSF101898">
    <property type="entry name" value="NHL repeat"/>
    <property type="match status" value="1"/>
</dbReference>
<dbReference type="EMBL" id="FNFO01000017">
    <property type="protein sequence ID" value="SDM60807.1"/>
    <property type="molecule type" value="Genomic_DNA"/>
</dbReference>
<name>A0A1G9ULS3_9BACT</name>
<feature type="chain" id="PRO_5011472764" evidence="1">
    <location>
        <begin position="23"/>
        <end position="435"/>
    </location>
</feature>
<dbReference type="OrthoDB" id="1521841at2"/>
<keyword evidence="1" id="KW-0732">Signal</keyword>
<dbReference type="STRING" id="1075417.SAMN05421823_1177"/>
<evidence type="ECO:0000313" key="2">
    <source>
        <dbReference type="EMBL" id="SDM60807.1"/>
    </source>
</evidence>
<gene>
    <name evidence="2" type="ORF">SAMN05421823_1177</name>
</gene>
<reference evidence="2 3" key="1">
    <citation type="submission" date="2016-10" db="EMBL/GenBank/DDBJ databases">
        <authorList>
            <person name="de Groot N.N."/>
        </authorList>
    </citation>
    <scope>NUCLEOTIDE SEQUENCE [LARGE SCALE GENOMIC DNA]</scope>
    <source>
        <strain evidence="2 3">DSM 25186</strain>
    </source>
</reference>
<dbReference type="AlphaFoldDB" id="A0A1G9ULS3"/>
<dbReference type="PROSITE" id="PS51257">
    <property type="entry name" value="PROKAR_LIPOPROTEIN"/>
    <property type="match status" value="1"/>
</dbReference>
<accession>A0A1G9ULS3</accession>
<keyword evidence="3" id="KW-1185">Reference proteome</keyword>
<feature type="signal peptide" evidence="1">
    <location>
        <begin position="1"/>
        <end position="22"/>
    </location>
</feature>
<dbReference type="Proteomes" id="UP000198510">
    <property type="component" value="Unassembled WGS sequence"/>
</dbReference>
<evidence type="ECO:0000313" key="3">
    <source>
        <dbReference type="Proteomes" id="UP000198510"/>
    </source>
</evidence>
<organism evidence="2 3">
    <name type="scientific">Catalinimonas alkaloidigena</name>
    <dbReference type="NCBI Taxonomy" id="1075417"/>
    <lineage>
        <taxon>Bacteria</taxon>
        <taxon>Pseudomonadati</taxon>
        <taxon>Bacteroidota</taxon>
        <taxon>Cytophagia</taxon>
        <taxon>Cytophagales</taxon>
        <taxon>Catalimonadaceae</taxon>
        <taxon>Catalinimonas</taxon>
    </lineage>
</organism>
<evidence type="ECO:0000256" key="1">
    <source>
        <dbReference type="SAM" id="SignalP"/>
    </source>
</evidence>
<protein>
    <submittedName>
        <fullName evidence="2">Uncharacterized conserved protein</fullName>
    </submittedName>
</protein>
<proteinExistence type="predicted"/>